<dbReference type="GO" id="GO:0046870">
    <property type="term" value="F:cadmium ion binding"/>
    <property type="evidence" value="ECO:0007669"/>
    <property type="project" value="TreeGrafter"/>
</dbReference>
<dbReference type="SUPFAM" id="SSF46600">
    <property type="entry name" value="C-terminal UvrC-binding domain of UvrB"/>
    <property type="match status" value="1"/>
</dbReference>
<dbReference type="GO" id="GO:0050897">
    <property type="term" value="F:cobalt ion binding"/>
    <property type="evidence" value="ECO:0007669"/>
    <property type="project" value="TreeGrafter"/>
</dbReference>
<dbReference type="PROSITE" id="PS50151">
    <property type="entry name" value="UVR"/>
    <property type="match status" value="1"/>
</dbReference>
<proteinExistence type="predicted"/>
<dbReference type="RefSeq" id="WP_074649193.1">
    <property type="nucleotide sequence ID" value="NZ_FOIL01000014.1"/>
</dbReference>
<dbReference type="GO" id="GO:1990169">
    <property type="term" value="P:stress response to copper ion"/>
    <property type="evidence" value="ECO:0007669"/>
    <property type="project" value="TreeGrafter"/>
</dbReference>
<organism evidence="3 4">
    <name type="scientific">[Clostridium] aminophilum</name>
    <dbReference type="NCBI Taxonomy" id="1526"/>
    <lineage>
        <taxon>Bacteria</taxon>
        <taxon>Bacillati</taxon>
        <taxon>Bacillota</taxon>
        <taxon>Clostridia</taxon>
        <taxon>Lachnospirales</taxon>
        <taxon>Lachnospiraceae</taxon>
    </lineage>
</organism>
<feature type="region of interest" description="Disordered" evidence="1">
    <location>
        <begin position="114"/>
        <end position="154"/>
    </location>
</feature>
<dbReference type="PANTHER" id="PTHR38430:SF1">
    <property type="entry name" value="PROTEIN-ARGININE KINASE ACTIVATOR PROTEIN"/>
    <property type="match status" value="1"/>
</dbReference>
<evidence type="ECO:0000313" key="3">
    <source>
        <dbReference type="EMBL" id="SET35313.1"/>
    </source>
</evidence>
<keyword evidence="3" id="KW-0808">Transferase</keyword>
<accession>A0A1I0DRV3</accession>
<feature type="domain" description="UVR" evidence="2">
    <location>
        <begin position="150"/>
        <end position="185"/>
    </location>
</feature>
<sequence>MLCERCKIREANVRYTEIMNGVKTEHNLCMQCAGEMNLGQGGFVVDGDMTIGKLLSGLLGLSSVTDSNERLREVVCPTCGTTYEEFVSNSRFGCADCYHVFDLLIGEKIRQLQDNGSHKGKHPKMRPIVQKAGAKEPDTGNAKEKPDSLREEMRQMERALKDAVAAENYEMAAVYRDKLHELREELAASAGPAEESGKKGGDPS</sequence>
<dbReference type="InterPro" id="IPR025542">
    <property type="entry name" value="YacH"/>
</dbReference>
<dbReference type="GO" id="GO:0016301">
    <property type="term" value="F:kinase activity"/>
    <property type="evidence" value="ECO:0007669"/>
    <property type="project" value="UniProtKB-KW"/>
</dbReference>
<dbReference type="InterPro" id="IPR036876">
    <property type="entry name" value="UVR_dom_sf"/>
</dbReference>
<keyword evidence="4" id="KW-1185">Reference proteome</keyword>
<feature type="compositionally biased region" description="Basic and acidic residues" evidence="1">
    <location>
        <begin position="133"/>
        <end position="154"/>
    </location>
</feature>
<dbReference type="EMBL" id="FOIL01000014">
    <property type="protein sequence ID" value="SET35313.1"/>
    <property type="molecule type" value="Genomic_DNA"/>
</dbReference>
<dbReference type="PIRSF" id="PIRSF015034">
    <property type="entry name" value="YacH"/>
    <property type="match status" value="1"/>
</dbReference>
<protein>
    <submittedName>
        <fullName evidence="3">Protein-arginine kinase activator protein McsA</fullName>
    </submittedName>
</protein>
<name>A0A1I0DRV3_9FIRM</name>
<dbReference type="eggNOG" id="COG3880">
    <property type="taxonomic scope" value="Bacteria"/>
</dbReference>
<reference evidence="3 4" key="1">
    <citation type="submission" date="2016-10" db="EMBL/GenBank/DDBJ databases">
        <authorList>
            <person name="de Groot N.N."/>
        </authorList>
    </citation>
    <scope>NUCLEOTIDE SEQUENCE [LARGE SCALE GENOMIC DNA]</scope>
    <source>
        <strain evidence="3 4">KH1P1</strain>
    </source>
</reference>
<dbReference type="GO" id="GO:1990170">
    <property type="term" value="P:stress response to cadmium ion"/>
    <property type="evidence" value="ECO:0007669"/>
    <property type="project" value="TreeGrafter"/>
</dbReference>
<dbReference type="OrthoDB" id="9788704at2"/>
<dbReference type="Gene3D" id="4.10.860.10">
    <property type="entry name" value="UVR domain"/>
    <property type="match status" value="1"/>
</dbReference>
<evidence type="ECO:0000259" key="2">
    <source>
        <dbReference type="PROSITE" id="PS50151"/>
    </source>
</evidence>
<dbReference type="GO" id="GO:0008270">
    <property type="term" value="F:zinc ion binding"/>
    <property type="evidence" value="ECO:0007669"/>
    <property type="project" value="TreeGrafter"/>
</dbReference>
<dbReference type="PANTHER" id="PTHR38430">
    <property type="entry name" value="PROTEIN-ARGININE KINASE ACTIVATOR PROTEIN"/>
    <property type="match status" value="1"/>
</dbReference>
<dbReference type="AlphaFoldDB" id="A0A1I0DRV3"/>
<dbReference type="InterPro" id="IPR001943">
    <property type="entry name" value="UVR_dom"/>
</dbReference>
<dbReference type="GO" id="GO:0005507">
    <property type="term" value="F:copper ion binding"/>
    <property type="evidence" value="ECO:0007669"/>
    <property type="project" value="TreeGrafter"/>
</dbReference>
<dbReference type="Pfam" id="PF02151">
    <property type="entry name" value="UVR"/>
    <property type="match status" value="1"/>
</dbReference>
<dbReference type="STRING" id="1526.SAMN02910262_02393"/>
<evidence type="ECO:0000256" key="1">
    <source>
        <dbReference type="SAM" id="MobiDB-lite"/>
    </source>
</evidence>
<gene>
    <name evidence="3" type="ORF">SAMN04487771_101416</name>
</gene>
<keyword evidence="3" id="KW-0418">Kinase</keyword>
<evidence type="ECO:0000313" key="4">
    <source>
        <dbReference type="Proteomes" id="UP000199820"/>
    </source>
</evidence>
<dbReference type="Proteomes" id="UP000199820">
    <property type="component" value="Unassembled WGS sequence"/>
</dbReference>